<dbReference type="GO" id="GO:0016740">
    <property type="term" value="F:transferase activity"/>
    <property type="evidence" value="ECO:0007669"/>
    <property type="project" value="UniProtKB-KW"/>
</dbReference>
<organism evidence="1 2">
    <name type="scientific">Lapidilactobacillus achengensis</name>
    <dbReference type="NCBI Taxonomy" id="2486000"/>
    <lineage>
        <taxon>Bacteria</taxon>
        <taxon>Bacillati</taxon>
        <taxon>Bacillota</taxon>
        <taxon>Bacilli</taxon>
        <taxon>Lactobacillales</taxon>
        <taxon>Lactobacillaceae</taxon>
        <taxon>Lapidilactobacillus</taxon>
    </lineage>
</organism>
<dbReference type="EMBL" id="JBHSSM010000014">
    <property type="protein sequence ID" value="MFC6314705.1"/>
    <property type="molecule type" value="Genomic_DNA"/>
</dbReference>
<dbReference type="Proteomes" id="UP001596310">
    <property type="component" value="Unassembled WGS sequence"/>
</dbReference>
<protein>
    <submittedName>
        <fullName evidence="1">Nucleotidyl transferase AbiEii/AbiGii toxin family protein</fullName>
    </submittedName>
</protein>
<dbReference type="Pfam" id="PF08843">
    <property type="entry name" value="AbiEii"/>
    <property type="match status" value="1"/>
</dbReference>
<keyword evidence="2" id="KW-1185">Reference proteome</keyword>
<proteinExistence type="predicted"/>
<keyword evidence="1" id="KW-0808">Transferase</keyword>
<accession>A0ABW1UL75</accession>
<gene>
    <name evidence="1" type="ORF">ACFQHW_03880</name>
</gene>
<dbReference type="RefSeq" id="WP_125599388.1">
    <property type="nucleotide sequence ID" value="NZ_JBHSSM010000014.1"/>
</dbReference>
<dbReference type="InterPro" id="IPR014942">
    <property type="entry name" value="AbiEii"/>
</dbReference>
<evidence type="ECO:0000313" key="1">
    <source>
        <dbReference type="EMBL" id="MFC6314705.1"/>
    </source>
</evidence>
<name>A0ABW1UL75_9LACO</name>
<reference evidence="2" key="1">
    <citation type="journal article" date="2019" name="Int. J. Syst. Evol. Microbiol.">
        <title>The Global Catalogue of Microorganisms (GCM) 10K type strain sequencing project: providing services to taxonomists for standard genome sequencing and annotation.</title>
        <authorList>
            <consortium name="The Broad Institute Genomics Platform"/>
            <consortium name="The Broad Institute Genome Sequencing Center for Infectious Disease"/>
            <person name="Wu L."/>
            <person name="Ma J."/>
        </authorList>
    </citation>
    <scope>NUCLEOTIDE SEQUENCE [LARGE SCALE GENOMIC DNA]</scope>
    <source>
        <strain evidence="2">CCM 8897</strain>
    </source>
</reference>
<sequence>MSKNRRLDQINQRANDLGLPKQYFQKLYFIECFLDNISNSSYKDDFILKSGFELQSLLGVTHRMTEDLDTTLNRHDLNPDNVIKVLTDICLVSQNSDVQFSIRSLKPEMDENRYPGLRATIAVKMGEVKNSFKLDISTGDLIIPEPIKLNYHGSLNDTKPFQVWAFPPTQIIADKLTALVKFGRINSRAKDLFDFYALKNSDFGKVNALDLLEAYQGKSQNIGLTTAISDIPKQVELLRSSVGLQKSWTNYQRRRPYASEISFDDTLSAAASYANMLDIANKKVVSNQKK</sequence>
<evidence type="ECO:0000313" key="2">
    <source>
        <dbReference type="Proteomes" id="UP001596310"/>
    </source>
</evidence>
<comment type="caution">
    <text evidence="1">The sequence shown here is derived from an EMBL/GenBank/DDBJ whole genome shotgun (WGS) entry which is preliminary data.</text>
</comment>